<dbReference type="Pfam" id="PF00106">
    <property type="entry name" value="adh_short"/>
    <property type="match status" value="1"/>
</dbReference>
<dbReference type="PRINTS" id="PR00080">
    <property type="entry name" value="SDRFAMILY"/>
</dbReference>
<proteinExistence type="inferred from homology"/>
<accession>A0A2D1U7H0</accession>
<evidence type="ECO:0000256" key="2">
    <source>
        <dbReference type="RuleBase" id="RU000363"/>
    </source>
</evidence>
<dbReference type="OrthoDB" id="9810734at2"/>
<dbReference type="PROSITE" id="PS00061">
    <property type="entry name" value="ADH_SHORT"/>
    <property type="match status" value="1"/>
</dbReference>
<dbReference type="AlphaFoldDB" id="A0A2D1U7H0"/>
<dbReference type="InterPro" id="IPR020904">
    <property type="entry name" value="Sc_DH/Rdtase_CS"/>
</dbReference>
<evidence type="ECO:0000256" key="1">
    <source>
        <dbReference type="ARBA" id="ARBA00006484"/>
    </source>
</evidence>
<dbReference type="RefSeq" id="WP_099439467.1">
    <property type="nucleotide sequence ID" value="NZ_CP024091.1"/>
</dbReference>
<sequence>MNAIITGATKGIGKAIAIKLAGNGYNLAVCSRSKTELERFTEELKYTGVKIFTYQADCSIKEEVYAFCNAAKNEMTEVDVLVNNAGMFLQGSIVDEADDQLEKQINLNLNAAYYMSKFFGKMMRTKQSGHIFNICSIASKQNAENAGSYSVTKTALLSLNNVFREELSKYNVKVTAVLPGSTLTSSWEGTEIPADRFVQPEDIANTIYTILNLSSGVNVDEITIKPIQF</sequence>
<dbReference type="Proteomes" id="UP000223749">
    <property type="component" value="Chromosome"/>
</dbReference>
<evidence type="ECO:0000313" key="4">
    <source>
        <dbReference type="Proteomes" id="UP000223749"/>
    </source>
</evidence>
<organism evidence="3 4">
    <name type="scientific">Pedobacter ginsengisoli</name>
    <dbReference type="NCBI Taxonomy" id="363852"/>
    <lineage>
        <taxon>Bacteria</taxon>
        <taxon>Pseudomonadati</taxon>
        <taxon>Bacteroidota</taxon>
        <taxon>Sphingobacteriia</taxon>
        <taxon>Sphingobacteriales</taxon>
        <taxon>Sphingobacteriaceae</taxon>
        <taxon>Pedobacter</taxon>
    </lineage>
</organism>
<dbReference type="PANTHER" id="PTHR42879:SF2">
    <property type="entry name" value="3-OXOACYL-[ACYL-CARRIER-PROTEIN] REDUCTASE FABG"/>
    <property type="match status" value="1"/>
</dbReference>
<dbReference type="InterPro" id="IPR002347">
    <property type="entry name" value="SDR_fam"/>
</dbReference>
<name>A0A2D1U7H0_9SPHI</name>
<dbReference type="InterPro" id="IPR036291">
    <property type="entry name" value="NAD(P)-bd_dom_sf"/>
</dbReference>
<gene>
    <name evidence="3" type="ORF">CPT03_14230</name>
</gene>
<keyword evidence="4" id="KW-1185">Reference proteome</keyword>
<reference evidence="3 4" key="1">
    <citation type="submission" date="2017-10" db="EMBL/GenBank/DDBJ databases">
        <title>Whole genome of Pedobacter ginsengisoli T01R-27 isolated from tomato rhizosphere.</title>
        <authorList>
            <person name="Weon H.-Y."/>
            <person name="Lee S.A."/>
            <person name="Sang M.K."/>
            <person name="Song J."/>
        </authorList>
    </citation>
    <scope>NUCLEOTIDE SEQUENCE [LARGE SCALE GENOMIC DNA]</scope>
    <source>
        <strain evidence="3 4">T01R-27</strain>
    </source>
</reference>
<protein>
    <submittedName>
        <fullName evidence="3">Short-chain dehydrogenase</fullName>
    </submittedName>
</protein>
<dbReference type="EMBL" id="CP024091">
    <property type="protein sequence ID" value="ATP57547.1"/>
    <property type="molecule type" value="Genomic_DNA"/>
</dbReference>
<dbReference type="PRINTS" id="PR00081">
    <property type="entry name" value="GDHRDH"/>
</dbReference>
<dbReference type="GO" id="GO:0032787">
    <property type="term" value="P:monocarboxylic acid metabolic process"/>
    <property type="evidence" value="ECO:0007669"/>
    <property type="project" value="UniProtKB-ARBA"/>
</dbReference>
<comment type="similarity">
    <text evidence="1 2">Belongs to the short-chain dehydrogenases/reductases (SDR) family.</text>
</comment>
<dbReference type="PANTHER" id="PTHR42879">
    <property type="entry name" value="3-OXOACYL-(ACYL-CARRIER-PROTEIN) REDUCTASE"/>
    <property type="match status" value="1"/>
</dbReference>
<dbReference type="InterPro" id="IPR050259">
    <property type="entry name" value="SDR"/>
</dbReference>
<dbReference type="CDD" id="cd05233">
    <property type="entry name" value="SDR_c"/>
    <property type="match status" value="1"/>
</dbReference>
<dbReference type="SUPFAM" id="SSF51735">
    <property type="entry name" value="NAD(P)-binding Rossmann-fold domains"/>
    <property type="match status" value="1"/>
</dbReference>
<evidence type="ECO:0000313" key="3">
    <source>
        <dbReference type="EMBL" id="ATP57547.1"/>
    </source>
</evidence>
<dbReference type="Gene3D" id="3.40.50.720">
    <property type="entry name" value="NAD(P)-binding Rossmann-like Domain"/>
    <property type="match status" value="1"/>
</dbReference>
<dbReference type="KEGG" id="pgs:CPT03_14230"/>